<feature type="chain" id="PRO_5046912489" evidence="1">
    <location>
        <begin position="19"/>
        <end position="271"/>
    </location>
</feature>
<dbReference type="InterPro" id="IPR007788">
    <property type="entry name" value="QCT"/>
</dbReference>
<protein>
    <submittedName>
        <fullName evidence="2">Glutaminyl-peptide cyclotransferase</fullName>
    </submittedName>
</protein>
<dbReference type="SUPFAM" id="SSF63825">
    <property type="entry name" value="YWTD domain"/>
    <property type="match status" value="1"/>
</dbReference>
<dbReference type="Gene3D" id="2.130.10.10">
    <property type="entry name" value="YVTN repeat-like/Quinoprotein amine dehydrogenase"/>
    <property type="match status" value="1"/>
</dbReference>
<organism evidence="2 3">
    <name type="scientific">Sphingomonas arantia</name>
    <dbReference type="NCBI Taxonomy" id="1460676"/>
    <lineage>
        <taxon>Bacteria</taxon>
        <taxon>Pseudomonadati</taxon>
        <taxon>Pseudomonadota</taxon>
        <taxon>Alphaproteobacteria</taxon>
        <taxon>Sphingomonadales</taxon>
        <taxon>Sphingomonadaceae</taxon>
        <taxon>Sphingomonas</taxon>
    </lineage>
</organism>
<evidence type="ECO:0000313" key="3">
    <source>
        <dbReference type="Proteomes" id="UP001597400"/>
    </source>
</evidence>
<dbReference type="RefSeq" id="WP_380930485.1">
    <property type="nucleotide sequence ID" value="NZ_JBHUGS010000003.1"/>
</dbReference>
<dbReference type="Proteomes" id="UP001597400">
    <property type="component" value="Unassembled WGS sequence"/>
</dbReference>
<reference evidence="3" key="1">
    <citation type="journal article" date="2019" name="Int. J. Syst. Evol. Microbiol.">
        <title>The Global Catalogue of Microorganisms (GCM) 10K type strain sequencing project: providing services to taxonomists for standard genome sequencing and annotation.</title>
        <authorList>
            <consortium name="The Broad Institute Genomics Platform"/>
            <consortium name="The Broad Institute Genome Sequencing Center for Infectious Disease"/>
            <person name="Wu L."/>
            <person name="Ma J."/>
        </authorList>
    </citation>
    <scope>NUCLEOTIDE SEQUENCE [LARGE SCALE GENOMIC DNA]</scope>
    <source>
        <strain evidence="3">CGMCC 1.12702</strain>
    </source>
</reference>
<dbReference type="InterPro" id="IPR015943">
    <property type="entry name" value="WD40/YVTN_repeat-like_dom_sf"/>
</dbReference>
<dbReference type="PANTHER" id="PTHR31270">
    <property type="entry name" value="GLUTAMINYL-PEPTIDE CYCLOTRANSFERASE"/>
    <property type="match status" value="1"/>
</dbReference>
<evidence type="ECO:0000256" key="1">
    <source>
        <dbReference type="SAM" id="SignalP"/>
    </source>
</evidence>
<accession>A0ABW4U265</accession>
<sequence length="271" mass="29859">MRLLFCLLPLLGASLACSATPPAPALEDRPVDTARPADAAPAPIVVPTVVARYPHDTGAFTQGLLWHKGSFYESTGQVGQSQIRQVRLADGKVLQSAAVRADVFGEGMALWKNDLVSLSWQNGTGWRWDRATLRQKSEFRYPGEGWGLTQDGRRLILSDGTAELRFLDPVTFAEQGRIRVTADGQPVMNLNELEYVKGEILANIWQTAMIARIDPATGRVKGWLDLRSLVAQVTVTDPDAVLNGIAYDAAKDRLFVTGKYWPSLFEIRIPK</sequence>
<feature type="signal peptide" evidence="1">
    <location>
        <begin position="1"/>
        <end position="18"/>
    </location>
</feature>
<keyword evidence="1" id="KW-0732">Signal</keyword>
<dbReference type="PROSITE" id="PS51257">
    <property type="entry name" value="PROKAR_LIPOPROTEIN"/>
    <property type="match status" value="1"/>
</dbReference>
<name>A0ABW4U265_9SPHN</name>
<keyword evidence="3" id="KW-1185">Reference proteome</keyword>
<gene>
    <name evidence="2" type="ORF">ACFSGX_12910</name>
</gene>
<dbReference type="EMBL" id="JBHUGS010000003">
    <property type="protein sequence ID" value="MFD1951668.1"/>
    <property type="molecule type" value="Genomic_DNA"/>
</dbReference>
<proteinExistence type="predicted"/>
<dbReference type="Pfam" id="PF05096">
    <property type="entry name" value="Glu_cyclase_2"/>
    <property type="match status" value="1"/>
</dbReference>
<comment type="caution">
    <text evidence="2">The sequence shown here is derived from an EMBL/GenBank/DDBJ whole genome shotgun (WGS) entry which is preliminary data.</text>
</comment>
<dbReference type="PANTHER" id="PTHR31270:SF1">
    <property type="entry name" value="GLUTAMINYL-PEPTIDE CYCLOTRANSFERASE"/>
    <property type="match status" value="1"/>
</dbReference>
<evidence type="ECO:0000313" key="2">
    <source>
        <dbReference type="EMBL" id="MFD1951668.1"/>
    </source>
</evidence>